<keyword evidence="8" id="KW-1185">Reference proteome</keyword>
<dbReference type="Gene3D" id="3.40.190.100">
    <property type="entry name" value="Glycine betaine-binding periplasmic protein, domain 2"/>
    <property type="match status" value="1"/>
</dbReference>
<evidence type="ECO:0000313" key="7">
    <source>
        <dbReference type="EMBL" id="TXN29246.1"/>
    </source>
</evidence>
<dbReference type="GO" id="GO:0043190">
    <property type="term" value="C:ATP-binding cassette (ABC) transporter complex"/>
    <property type="evidence" value="ECO:0007669"/>
    <property type="project" value="InterPro"/>
</dbReference>
<dbReference type="CDD" id="cd13639">
    <property type="entry name" value="PBP2_OpuAC_like"/>
    <property type="match status" value="1"/>
</dbReference>
<gene>
    <name evidence="7" type="ORF">FVP33_13780</name>
</gene>
<evidence type="ECO:0000256" key="2">
    <source>
        <dbReference type="ARBA" id="ARBA00022448"/>
    </source>
</evidence>
<name>A0A5C8UP33_9MICO</name>
<dbReference type="GO" id="GO:0015226">
    <property type="term" value="F:carnitine transmembrane transporter activity"/>
    <property type="evidence" value="ECO:0007669"/>
    <property type="project" value="TreeGrafter"/>
</dbReference>
<keyword evidence="2" id="KW-0813">Transport</keyword>
<dbReference type="PROSITE" id="PS51257">
    <property type="entry name" value="PROKAR_LIPOPROTEIN"/>
    <property type="match status" value="1"/>
</dbReference>
<dbReference type="GO" id="GO:0005275">
    <property type="term" value="F:amine transmembrane transporter activity"/>
    <property type="evidence" value="ECO:0007669"/>
    <property type="project" value="TreeGrafter"/>
</dbReference>
<evidence type="ECO:0000256" key="5">
    <source>
        <dbReference type="SAM" id="SignalP"/>
    </source>
</evidence>
<dbReference type="GO" id="GO:0031460">
    <property type="term" value="P:glycine betaine transport"/>
    <property type="evidence" value="ECO:0007669"/>
    <property type="project" value="TreeGrafter"/>
</dbReference>
<evidence type="ECO:0000259" key="6">
    <source>
        <dbReference type="Pfam" id="PF04069"/>
    </source>
</evidence>
<proteinExistence type="predicted"/>
<keyword evidence="3" id="KW-1003">Cell membrane</keyword>
<dbReference type="InterPro" id="IPR007210">
    <property type="entry name" value="ABC_Gly_betaine_transp_sub-bd"/>
</dbReference>
<dbReference type="Gene3D" id="3.10.105.10">
    <property type="entry name" value="Dipeptide-binding Protein, Domain 3"/>
    <property type="match status" value="2"/>
</dbReference>
<dbReference type="Proteomes" id="UP000321379">
    <property type="component" value="Unassembled WGS sequence"/>
</dbReference>
<feature type="signal peptide" evidence="5">
    <location>
        <begin position="1"/>
        <end position="29"/>
    </location>
</feature>
<keyword evidence="4" id="KW-0472">Membrane</keyword>
<protein>
    <submittedName>
        <fullName evidence="7">Glycine betaine ABC transporter substrate-binding protein</fullName>
    </submittedName>
</protein>
<comment type="subcellular location">
    <subcellularLocation>
        <location evidence="1">Cell membrane</location>
    </subcellularLocation>
</comment>
<keyword evidence="5" id="KW-0732">Signal</keyword>
<dbReference type="GO" id="GO:0015871">
    <property type="term" value="P:choline transport"/>
    <property type="evidence" value="ECO:0007669"/>
    <property type="project" value="TreeGrafter"/>
</dbReference>
<organism evidence="7 8">
    <name type="scientific">Lacisediminihabitans profunda</name>
    <dbReference type="NCBI Taxonomy" id="2594790"/>
    <lineage>
        <taxon>Bacteria</taxon>
        <taxon>Bacillati</taxon>
        <taxon>Actinomycetota</taxon>
        <taxon>Actinomycetes</taxon>
        <taxon>Micrococcales</taxon>
        <taxon>Microbacteriaceae</taxon>
        <taxon>Lacisediminihabitans</taxon>
    </lineage>
</organism>
<feature type="domain" description="ABC-type glycine betaine transport system substrate-binding" evidence="6">
    <location>
        <begin position="39"/>
        <end position="287"/>
    </location>
</feature>
<evidence type="ECO:0000313" key="8">
    <source>
        <dbReference type="Proteomes" id="UP000321379"/>
    </source>
</evidence>
<dbReference type="RefSeq" id="WP_147784265.1">
    <property type="nucleotide sequence ID" value="NZ_VRMG01000009.1"/>
</dbReference>
<comment type="caution">
    <text evidence="7">The sequence shown here is derived from an EMBL/GenBank/DDBJ whole genome shotgun (WGS) entry which is preliminary data.</text>
</comment>
<dbReference type="SUPFAM" id="SSF53850">
    <property type="entry name" value="Periplasmic binding protein-like II"/>
    <property type="match status" value="1"/>
</dbReference>
<dbReference type="PANTHER" id="PTHR47737:SF1">
    <property type="entry name" value="GLYCINE BETAINE_PROLINE BETAINE TRANSPORT SYSTEM PERMEASE PROTEIN PROW"/>
    <property type="match status" value="1"/>
</dbReference>
<reference evidence="7 8" key="1">
    <citation type="submission" date="2019-08" db="EMBL/GenBank/DDBJ databases">
        <title>Bacterial whole genome sequence for Glaciihabitans sp. CHu50b-6-2.</title>
        <authorList>
            <person name="Jin L."/>
        </authorList>
    </citation>
    <scope>NUCLEOTIDE SEQUENCE [LARGE SCALE GENOMIC DNA]</scope>
    <source>
        <strain evidence="7 8">CHu50b-6-2</strain>
    </source>
</reference>
<evidence type="ECO:0000256" key="4">
    <source>
        <dbReference type="ARBA" id="ARBA00023136"/>
    </source>
</evidence>
<sequence length="298" mass="31694">MKKKNILAAVAVTAAALVAITGCSSGAGAAGPSNGDKADLTIGVFNGWPEGEAASYLWKSILEKKGYSVKLKYADAGPVFAGVSTGDYDLALDGWLPTTHASYLKQYGDKIDDLGAWNSDAKLTVAVNKDAPIDSLDQLAKNAGKFNNKLVGIEPGAGLTKAVTDKVIPGYGLGKMKFVTSSTPAMLSELKAATSKGENIAVTLWRPQWAYDAFPIKDLKDPKGTLGSAESIHSLGSTSFSKDFPKLNGWVKGFKLDSKRLFSLENKMYNGTVEVKDYTPIVKKWIAANQAYVDGLTK</sequence>
<accession>A0A5C8UP33</accession>
<evidence type="ECO:0000256" key="3">
    <source>
        <dbReference type="ARBA" id="ARBA00022475"/>
    </source>
</evidence>
<dbReference type="AlphaFoldDB" id="A0A5C8UP33"/>
<dbReference type="PANTHER" id="PTHR47737">
    <property type="entry name" value="GLYCINE BETAINE/PROLINE BETAINE TRANSPORT SYSTEM PERMEASE PROTEIN PROW"/>
    <property type="match status" value="1"/>
</dbReference>
<evidence type="ECO:0000256" key="1">
    <source>
        <dbReference type="ARBA" id="ARBA00004236"/>
    </source>
</evidence>
<dbReference type="Pfam" id="PF04069">
    <property type="entry name" value="OpuAC"/>
    <property type="match status" value="1"/>
</dbReference>
<feature type="chain" id="PRO_5022700911" evidence="5">
    <location>
        <begin position="30"/>
        <end position="298"/>
    </location>
</feature>
<dbReference type="EMBL" id="VRMG01000009">
    <property type="protein sequence ID" value="TXN29246.1"/>
    <property type="molecule type" value="Genomic_DNA"/>
</dbReference>